<evidence type="ECO:0000256" key="1">
    <source>
        <dbReference type="SAM" id="MobiDB-lite"/>
    </source>
</evidence>
<name>A0ABQ7S628_9ACAR</name>
<feature type="chain" id="PRO_5047443620" evidence="2">
    <location>
        <begin position="24"/>
        <end position="520"/>
    </location>
</feature>
<evidence type="ECO:0000313" key="3">
    <source>
        <dbReference type="EMBL" id="KAG9508876.1"/>
    </source>
</evidence>
<evidence type="ECO:0000313" key="4">
    <source>
        <dbReference type="Proteomes" id="UP000825002"/>
    </source>
</evidence>
<proteinExistence type="predicted"/>
<feature type="signal peptide" evidence="2">
    <location>
        <begin position="1"/>
        <end position="23"/>
    </location>
</feature>
<evidence type="ECO:0000256" key="2">
    <source>
        <dbReference type="SAM" id="SignalP"/>
    </source>
</evidence>
<reference evidence="3 4" key="1">
    <citation type="submission" date="2020-10" db="EMBL/GenBank/DDBJ databases">
        <authorList>
            <person name="Klimov P.B."/>
            <person name="Dyachkov S.M."/>
            <person name="Chetverikov P.E."/>
        </authorList>
    </citation>
    <scope>NUCLEOTIDE SEQUENCE [LARGE SCALE GENOMIC DNA]</scope>
    <source>
        <strain evidence="3">BMOC 18-1129-001#AD2665</strain>
        <tissue evidence="3">Entire mites</tissue>
    </source>
</reference>
<keyword evidence="4" id="KW-1185">Reference proteome</keyword>
<organism evidence="3 4">
    <name type="scientific">Fragariocoptes setiger</name>
    <dbReference type="NCBI Taxonomy" id="1670756"/>
    <lineage>
        <taxon>Eukaryota</taxon>
        <taxon>Metazoa</taxon>
        <taxon>Ecdysozoa</taxon>
        <taxon>Arthropoda</taxon>
        <taxon>Chelicerata</taxon>
        <taxon>Arachnida</taxon>
        <taxon>Acari</taxon>
        <taxon>Acariformes</taxon>
        <taxon>Trombidiformes</taxon>
        <taxon>Prostigmata</taxon>
        <taxon>Eupodina</taxon>
        <taxon>Eriophyoidea</taxon>
        <taxon>Phytoptidae</taxon>
        <taxon>Fragariocoptes</taxon>
    </lineage>
</organism>
<dbReference type="Proteomes" id="UP000825002">
    <property type="component" value="Unassembled WGS sequence"/>
</dbReference>
<feature type="region of interest" description="Disordered" evidence="1">
    <location>
        <begin position="261"/>
        <end position="305"/>
    </location>
</feature>
<sequence>MSKKVSLYLCLLYAIEMTSMAKASSFASVASSSRMLPAPYETPYTPSFTIAAIDDNANSNNKEFKSTLSPGLKLASVTSEFVSNLWSKLKDNELIRSLVASSISRISPPTQNVPVESTMSRRHQYQQPFPYYDVPRQQVADQGKMRPTTESSGVSKSNLSQFLPVITQLMMLWPTIHKLLASLRATDRSSSVSSVLPDSNYGATQSMPVYAGPGVEYSTNNDFDDNGVASINNNRPQVQTPSLGSMAVTLLSDLIAQHAGRVSDSPAQLRRKRSPHNDQNADFRKHDGGNRDITEPLGHYEDKKQQKRSFLPLLTSADSPHSDSTTIVEDHVTRKDGNNGVLEPTISTLDSLALHTTLPTTNAAMLAPYTDDHVANAFDGANEHLSQTFWPHSVVDPQHPDVNQTMAEHELDIVKSYLLNIRPHQHDEYNDEIIATYLSCSGMSSPDDHCLERLACVFGDSSATFMVPLERDVTSIVIYSILKNTHVDSRFKARLKAAARAGNADGSHCQALYPCNKQSK</sequence>
<comment type="caution">
    <text evidence="3">The sequence shown here is derived from an EMBL/GenBank/DDBJ whole genome shotgun (WGS) entry which is preliminary data.</text>
</comment>
<gene>
    <name evidence="3" type="ORF">GZH46_02619</name>
</gene>
<keyword evidence="2" id="KW-0732">Signal</keyword>
<dbReference type="EMBL" id="JAIFTH010000868">
    <property type="protein sequence ID" value="KAG9508876.1"/>
    <property type="molecule type" value="Genomic_DNA"/>
</dbReference>
<feature type="compositionally biased region" description="Basic and acidic residues" evidence="1">
    <location>
        <begin position="275"/>
        <end position="304"/>
    </location>
</feature>
<accession>A0ABQ7S628</accession>
<protein>
    <submittedName>
        <fullName evidence="3">Uncharacterized protein</fullName>
    </submittedName>
</protein>